<evidence type="ECO:0000256" key="1">
    <source>
        <dbReference type="ARBA" id="ARBA00022490"/>
    </source>
</evidence>
<proteinExistence type="predicted"/>
<keyword evidence="10" id="KW-1185">Reference proteome</keyword>
<dbReference type="STRING" id="584787.GCA_001247655_01212"/>
<dbReference type="GO" id="GO:0016779">
    <property type="term" value="F:nucleotidyltransferase activity"/>
    <property type="evidence" value="ECO:0007669"/>
    <property type="project" value="UniProtKB-KW"/>
</dbReference>
<evidence type="ECO:0000256" key="5">
    <source>
        <dbReference type="ARBA" id="ARBA00022842"/>
    </source>
</evidence>
<keyword evidence="2 9" id="KW-0808">Transferase</keyword>
<evidence type="ECO:0000256" key="3">
    <source>
        <dbReference type="ARBA" id="ARBA00022723"/>
    </source>
</evidence>
<keyword evidence="5" id="KW-0460">Magnesium</keyword>
<dbReference type="RefSeq" id="WP_123421436.1">
    <property type="nucleotide sequence ID" value="NZ_RJUL01000004.1"/>
</dbReference>
<evidence type="ECO:0000256" key="7">
    <source>
        <dbReference type="ARBA" id="ARBA00023150"/>
    </source>
</evidence>
<evidence type="ECO:0000256" key="6">
    <source>
        <dbReference type="ARBA" id="ARBA00023134"/>
    </source>
</evidence>
<dbReference type="EMBL" id="RJUL01000004">
    <property type="protein sequence ID" value="ROQ27649.1"/>
    <property type="molecule type" value="Genomic_DNA"/>
</dbReference>
<comment type="caution">
    <text evidence="9">The sequence shown here is derived from an EMBL/GenBank/DDBJ whole genome shotgun (WGS) entry which is preliminary data.</text>
</comment>
<keyword evidence="3" id="KW-0479">Metal-binding</keyword>
<keyword evidence="7" id="KW-0501">Molybdenum cofactor biosynthesis</keyword>
<dbReference type="GO" id="GO:0005525">
    <property type="term" value="F:GTP binding"/>
    <property type="evidence" value="ECO:0007669"/>
    <property type="project" value="UniProtKB-KW"/>
</dbReference>
<evidence type="ECO:0000256" key="2">
    <source>
        <dbReference type="ARBA" id="ARBA00022679"/>
    </source>
</evidence>
<dbReference type="CDD" id="cd02503">
    <property type="entry name" value="MobA"/>
    <property type="match status" value="1"/>
</dbReference>
<keyword evidence="4" id="KW-0547">Nucleotide-binding</keyword>
<dbReference type="InterPro" id="IPR025877">
    <property type="entry name" value="MobA-like_NTP_Trfase"/>
</dbReference>
<feature type="domain" description="MobA-like NTP transferase" evidence="8">
    <location>
        <begin position="4"/>
        <end position="151"/>
    </location>
</feature>
<dbReference type="InterPro" id="IPR029044">
    <property type="entry name" value="Nucleotide-diphossugar_trans"/>
</dbReference>
<protein>
    <submittedName>
        <fullName evidence="9">Molybdenum cofactor guanylyltransferase</fullName>
    </submittedName>
</protein>
<keyword evidence="9" id="KW-0548">Nucleotidyltransferase</keyword>
<evidence type="ECO:0000259" key="8">
    <source>
        <dbReference type="Pfam" id="PF12804"/>
    </source>
</evidence>
<dbReference type="Gene3D" id="3.90.550.10">
    <property type="entry name" value="Spore Coat Polysaccharide Biosynthesis Protein SpsA, Chain A"/>
    <property type="match status" value="1"/>
</dbReference>
<dbReference type="Proteomes" id="UP000268033">
    <property type="component" value="Unassembled WGS sequence"/>
</dbReference>
<dbReference type="AlphaFoldDB" id="A0A3N1PHU9"/>
<dbReference type="PANTHER" id="PTHR19136:SF81">
    <property type="entry name" value="MOLYBDENUM COFACTOR GUANYLYLTRANSFERASE"/>
    <property type="match status" value="1"/>
</dbReference>
<gene>
    <name evidence="9" type="ORF">EDC28_104306</name>
</gene>
<evidence type="ECO:0000313" key="10">
    <source>
        <dbReference type="Proteomes" id="UP000268033"/>
    </source>
</evidence>
<accession>A0A3N1PHU9</accession>
<name>A0A3N1PHU9_9GAMM</name>
<dbReference type="SUPFAM" id="SSF53448">
    <property type="entry name" value="Nucleotide-diphospho-sugar transferases"/>
    <property type="match status" value="1"/>
</dbReference>
<sequence length="182" mass="19369">MLYGLVLAGGQSSRMGQDKAQLQFDGQSLLERAKALLGASGCQEVLVSRNQSGFIQDIVVNAGPLGGIHAALAQTPNGVALLVLPVDMPFMDAPRLQALVDAGKAHGRPSYFDDCFLPLYLPVSQAAKDFLGDLLANEGQGRVRRLLDHLDAIALPCPPAPLLQNLNTPADWQQATRSETLS</sequence>
<organism evidence="9 10">
    <name type="scientific">Gallaecimonas pentaromativorans</name>
    <dbReference type="NCBI Taxonomy" id="584787"/>
    <lineage>
        <taxon>Bacteria</taxon>
        <taxon>Pseudomonadati</taxon>
        <taxon>Pseudomonadota</taxon>
        <taxon>Gammaproteobacteria</taxon>
        <taxon>Enterobacterales</taxon>
        <taxon>Gallaecimonadaceae</taxon>
        <taxon>Gallaecimonas</taxon>
    </lineage>
</organism>
<reference evidence="9 10" key="1">
    <citation type="submission" date="2018-11" db="EMBL/GenBank/DDBJ databases">
        <title>Genomic Encyclopedia of Type Strains, Phase IV (KMG-IV): sequencing the most valuable type-strain genomes for metagenomic binning, comparative biology and taxonomic classification.</title>
        <authorList>
            <person name="Goeker M."/>
        </authorList>
    </citation>
    <scope>NUCLEOTIDE SEQUENCE [LARGE SCALE GENOMIC DNA]</scope>
    <source>
        <strain evidence="9 10">DSM 21945</strain>
    </source>
</reference>
<evidence type="ECO:0000256" key="4">
    <source>
        <dbReference type="ARBA" id="ARBA00022741"/>
    </source>
</evidence>
<dbReference type="PANTHER" id="PTHR19136">
    <property type="entry name" value="MOLYBDENUM COFACTOR GUANYLYLTRANSFERASE"/>
    <property type="match status" value="1"/>
</dbReference>
<dbReference type="GO" id="GO:0046872">
    <property type="term" value="F:metal ion binding"/>
    <property type="evidence" value="ECO:0007669"/>
    <property type="project" value="UniProtKB-KW"/>
</dbReference>
<keyword evidence="6" id="KW-0342">GTP-binding</keyword>
<dbReference type="Pfam" id="PF12804">
    <property type="entry name" value="NTP_transf_3"/>
    <property type="match status" value="1"/>
</dbReference>
<evidence type="ECO:0000313" key="9">
    <source>
        <dbReference type="EMBL" id="ROQ27649.1"/>
    </source>
</evidence>
<keyword evidence="1" id="KW-0963">Cytoplasm</keyword>
<dbReference type="GO" id="GO:1902758">
    <property type="term" value="P:bis(molybdopterin guanine dinucleotide)molybdenum biosynthetic process"/>
    <property type="evidence" value="ECO:0007669"/>
    <property type="project" value="TreeGrafter"/>
</dbReference>
<dbReference type="InterPro" id="IPR013482">
    <property type="entry name" value="Molybde_CF_guanTrfase"/>
</dbReference>